<feature type="compositionally biased region" description="Low complexity" evidence="6">
    <location>
        <begin position="28"/>
        <end position="45"/>
    </location>
</feature>
<evidence type="ECO:0000256" key="6">
    <source>
        <dbReference type="SAM" id="MobiDB-lite"/>
    </source>
</evidence>
<dbReference type="Pfam" id="PF01565">
    <property type="entry name" value="FAD_binding_4"/>
    <property type="match status" value="1"/>
</dbReference>
<gene>
    <name evidence="8" type="ORF">ACFQZM_00915</name>
</gene>
<dbReference type="PANTHER" id="PTHR42973:SF39">
    <property type="entry name" value="FAD-BINDING PCMH-TYPE DOMAIN-CONTAINING PROTEIN"/>
    <property type="match status" value="1"/>
</dbReference>
<name>A0ABW2X9D2_9ACTN</name>
<evidence type="ECO:0000259" key="7">
    <source>
        <dbReference type="PROSITE" id="PS51387"/>
    </source>
</evidence>
<dbReference type="Proteomes" id="UP001597063">
    <property type="component" value="Unassembled WGS sequence"/>
</dbReference>
<dbReference type="Pfam" id="PF08031">
    <property type="entry name" value="BBE"/>
    <property type="match status" value="1"/>
</dbReference>
<dbReference type="PROSITE" id="PS51257">
    <property type="entry name" value="PROKAR_LIPOPROTEIN"/>
    <property type="match status" value="1"/>
</dbReference>
<keyword evidence="4" id="KW-0274">FAD</keyword>
<comment type="cofactor">
    <cofactor evidence="1">
        <name>FAD</name>
        <dbReference type="ChEBI" id="CHEBI:57692"/>
    </cofactor>
</comment>
<dbReference type="InterPro" id="IPR016166">
    <property type="entry name" value="FAD-bd_PCMH"/>
</dbReference>
<keyword evidence="5" id="KW-0560">Oxidoreductase</keyword>
<dbReference type="InterPro" id="IPR006094">
    <property type="entry name" value="Oxid_FAD_bind_N"/>
</dbReference>
<comment type="similarity">
    <text evidence="2">Belongs to the oxygen-dependent FAD-linked oxidoreductase family.</text>
</comment>
<dbReference type="InterPro" id="IPR050416">
    <property type="entry name" value="FAD-linked_Oxidoreductase"/>
</dbReference>
<comment type="caution">
    <text evidence="8">The sequence shown here is derived from an EMBL/GenBank/DDBJ whole genome shotgun (WGS) entry which is preliminary data.</text>
</comment>
<keyword evidence="9" id="KW-1185">Reference proteome</keyword>
<dbReference type="Gene3D" id="3.30.43.10">
    <property type="entry name" value="Uridine Diphospho-n-acetylenolpyruvylglucosamine Reductase, domain 2"/>
    <property type="match status" value="1"/>
</dbReference>
<organism evidence="8 9">
    <name type="scientific">Actinomadura fibrosa</name>
    <dbReference type="NCBI Taxonomy" id="111802"/>
    <lineage>
        <taxon>Bacteria</taxon>
        <taxon>Bacillati</taxon>
        <taxon>Actinomycetota</taxon>
        <taxon>Actinomycetes</taxon>
        <taxon>Streptosporangiales</taxon>
        <taxon>Thermomonosporaceae</taxon>
        <taxon>Actinomadura</taxon>
    </lineage>
</organism>
<dbReference type="InterPro" id="IPR016164">
    <property type="entry name" value="FAD-linked_Oxase-like_C"/>
</dbReference>
<dbReference type="PROSITE" id="PS51387">
    <property type="entry name" value="FAD_PCMH"/>
    <property type="match status" value="1"/>
</dbReference>
<evidence type="ECO:0000256" key="4">
    <source>
        <dbReference type="ARBA" id="ARBA00022827"/>
    </source>
</evidence>
<feature type="region of interest" description="Disordered" evidence="6">
    <location>
        <begin position="21"/>
        <end position="46"/>
    </location>
</feature>
<keyword evidence="3" id="KW-0285">Flavoprotein</keyword>
<dbReference type="EMBL" id="JBHTGP010000001">
    <property type="protein sequence ID" value="MFD0683042.1"/>
    <property type="molecule type" value="Genomic_DNA"/>
</dbReference>
<dbReference type="RefSeq" id="WP_131757739.1">
    <property type="nucleotide sequence ID" value="NZ_CAACUY010000037.1"/>
</dbReference>
<dbReference type="InterPro" id="IPR016167">
    <property type="entry name" value="FAD-bd_PCMH_sub1"/>
</dbReference>
<protein>
    <submittedName>
        <fullName evidence="8">FAD-binding oxidoreductase</fullName>
    </submittedName>
</protein>
<dbReference type="PANTHER" id="PTHR42973">
    <property type="entry name" value="BINDING OXIDOREDUCTASE, PUTATIVE (AFU_ORTHOLOGUE AFUA_1G17690)-RELATED"/>
    <property type="match status" value="1"/>
</dbReference>
<sequence length="502" mass="53223">MERRTVLKGVVLGAFAAAGCSDDGDPPSRTGGASTAARSSARPTGPADWNALAAGLEGRLVRPSDASYDDAKRLYIPKYDDVRPLGIAYCASPADVSECVLFAARQRMPVAVRCGGHNYAGWSTGKGLVIDVSPMDEVARDGDRATVGAGTRLVDLYDRLARDGVTVPAGSCPTVGAAGLTLGGGLGVTSRAYGLTCDVLESVDVVTADGRRLTCDARRDADLYWACRGGGGGNFGVAVSFTYRTHGTDDATPFSMRWPWGQAARVVRGWQRWAPSAPDEVWTSLQLNSQPADGTPSVEVSGFALADAARHIESLTAAVGADPATSSSRSRPYMDAMLFMGGCSGRTVEQCHGQGSLPGQKPAGSFPRTNYDGKSHIAYRPLPDDAISALLRRFEEGNGVADRSVLMDAMGGAIQRVRPDATAFPHRRALFCVQYLAPDAGWLRATHAAMEPHLGGSAYVNYVDHELAGWARAYYGPNLDRLRKVKAAYDPGRLFTFPQAIA</sequence>
<evidence type="ECO:0000313" key="8">
    <source>
        <dbReference type="EMBL" id="MFD0683042.1"/>
    </source>
</evidence>
<evidence type="ECO:0000313" key="9">
    <source>
        <dbReference type="Proteomes" id="UP001597063"/>
    </source>
</evidence>
<dbReference type="InterPro" id="IPR036318">
    <property type="entry name" value="FAD-bd_PCMH-like_sf"/>
</dbReference>
<evidence type="ECO:0000256" key="2">
    <source>
        <dbReference type="ARBA" id="ARBA00005466"/>
    </source>
</evidence>
<dbReference type="Gene3D" id="3.40.462.20">
    <property type="match status" value="1"/>
</dbReference>
<reference evidence="9" key="1">
    <citation type="journal article" date="2019" name="Int. J. Syst. Evol. Microbiol.">
        <title>The Global Catalogue of Microorganisms (GCM) 10K type strain sequencing project: providing services to taxonomists for standard genome sequencing and annotation.</title>
        <authorList>
            <consortium name="The Broad Institute Genomics Platform"/>
            <consortium name="The Broad Institute Genome Sequencing Center for Infectious Disease"/>
            <person name="Wu L."/>
            <person name="Ma J."/>
        </authorList>
    </citation>
    <scope>NUCLEOTIDE SEQUENCE [LARGE SCALE GENOMIC DNA]</scope>
    <source>
        <strain evidence="9">JCM 9371</strain>
    </source>
</reference>
<dbReference type="SUPFAM" id="SSF55103">
    <property type="entry name" value="FAD-linked oxidases, C-terminal domain"/>
    <property type="match status" value="1"/>
</dbReference>
<proteinExistence type="inferred from homology"/>
<evidence type="ECO:0000256" key="3">
    <source>
        <dbReference type="ARBA" id="ARBA00022630"/>
    </source>
</evidence>
<evidence type="ECO:0000256" key="5">
    <source>
        <dbReference type="ARBA" id="ARBA00023002"/>
    </source>
</evidence>
<dbReference type="SUPFAM" id="SSF56176">
    <property type="entry name" value="FAD-binding/transporter-associated domain-like"/>
    <property type="match status" value="1"/>
</dbReference>
<dbReference type="InterPro" id="IPR012951">
    <property type="entry name" value="BBE"/>
</dbReference>
<dbReference type="Gene3D" id="3.30.465.10">
    <property type="match status" value="1"/>
</dbReference>
<accession>A0ABW2X9D2</accession>
<feature type="domain" description="FAD-binding PCMH-type" evidence="7">
    <location>
        <begin position="80"/>
        <end position="248"/>
    </location>
</feature>
<evidence type="ECO:0000256" key="1">
    <source>
        <dbReference type="ARBA" id="ARBA00001974"/>
    </source>
</evidence>
<dbReference type="InterPro" id="IPR016169">
    <property type="entry name" value="FAD-bd_PCMH_sub2"/>
</dbReference>